<dbReference type="InterPro" id="IPR000210">
    <property type="entry name" value="BTB/POZ_dom"/>
</dbReference>
<evidence type="ECO:0000313" key="6">
    <source>
        <dbReference type="Proteomes" id="UP000054558"/>
    </source>
</evidence>
<protein>
    <submittedName>
        <fullName evidence="5">BTB/POZ/Kelch-associated protein</fullName>
    </submittedName>
</protein>
<evidence type="ECO:0000256" key="3">
    <source>
        <dbReference type="SAM" id="MobiDB-lite"/>
    </source>
</evidence>
<dbReference type="Gene3D" id="1.25.40.420">
    <property type="match status" value="1"/>
</dbReference>
<evidence type="ECO:0000259" key="4">
    <source>
        <dbReference type="PROSITE" id="PS50097"/>
    </source>
</evidence>
<dbReference type="OMA" id="DIAGHWH"/>
<dbReference type="OrthoDB" id="1894668at2759"/>
<feature type="domain" description="BTB" evidence="4">
    <location>
        <begin position="182"/>
        <end position="253"/>
    </location>
</feature>
<comment type="pathway">
    <text evidence="2">Protein modification; protein ubiquitination.</text>
</comment>
<reference evidence="5 6" key="1">
    <citation type="journal article" date="2014" name="Nat. Commun.">
        <title>Klebsormidium flaccidum genome reveals primary factors for plant terrestrial adaptation.</title>
        <authorList>
            <person name="Hori K."/>
            <person name="Maruyama F."/>
            <person name="Fujisawa T."/>
            <person name="Togashi T."/>
            <person name="Yamamoto N."/>
            <person name="Seo M."/>
            <person name="Sato S."/>
            <person name="Yamada T."/>
            <person name="Mori H."/>
            <person name="Tajima N."/>
            <person name="Moriyama T."/>
            <person name="Ikeuchi M."/>
            <person name="Watanabe M."/>
            <person name="Wada H."/>
            <person name="Kobayashi K."/>
            <person name="Saito M."/>
            <person name="Masuda T."/>
            <person name="Sasaki-Sekimoto Y."/>
            <person name="Mashiguchi K."/>
            <person name="Awai K."/>
            <person name="Shimojima M."/>
            <person name="Masuda S."/>
            <person name="Iwai M."/>
            <person name="Nobusawa T."/>
            <person name="Narise T."/>
            <person name="Kondo S."/>
            <person name="Saito H."/>
            <person name="Sato R."/>
            <person name="Murakawa M."/>
            <person name="Ihara Y."/>
            <person name="Oshima-Yamada Y."/>
            <person name="Ohtaka K."/>
            <person name="Satoh M."/>
            <person name="Sonobe K."/>
            <person name="Ishii M."/>
            <person name="Ohtani R."/>
            <person name="Kanamori-Sato M."/>
            <person name="Honoki R."/>
            <person name="Miyazaki D."/>
            <person name="Mochizuki H."/>
            <person name="Umetsu J."/>
            <person name="Higashi K."/>
            <person name="Shibata D."/>
            <person name="Kamiya Y."/>
            <person name="Sato N."/>
            <person name="Nakamura Y."/>
            <person name="Tabata S."/>
            <person name="Ida S."/>
            <person name="Kurokawa K."/>
            <person name="Ohta H."/>
        </authorList>
    </citation>
    <scope>NUCLEOTIDE SEQUENCE [LARGE SCALE GENOMIC DNA]</scope>
    <source>
        <strain evidence="5 6">NIES-2285</strain>
    </source>
</reference>
<dbReference type="PANTHER" id="PTHR46336">
    <property type="entry name" value="OS02G0260700 PROTEIN"/>
    <property type="match status" value="1"/>
</dbReference>
<dbReference type="SMART" id="SM00875">
    <property type="entry name" value="BACK"/>
    <property type="match status" value="1"/>
</dbReference>
<evidence type="ECO:0000313" key="5">
    <source>
        <dbReference type="EMBL" id="GAQ86949.1"/>
    </source>
</evidence>
<dbReference type="Pfam" id="PF07707">
    <property type="entry name" value="BACK"/>
    <property type="match status" value="1"/>
</dbReference>
<dbReference type="CDD" id="cd18186">
    <property type="entry name" value="BTB_POZ_ZBTB_KLHL-like"/>
    <property type="match status" value="1"/>
</dbReference>
<feature type="region of interest" description="Disordered" evidence="3">
    <location>
        <begin position="78"/>
        <end position="169"/>
    </location>
</feature>
<dbReference type="Gene3D" id="3.30.710.10">
    <property type="entry name" value="Potassium Channel Kv1.1, Chain A"/>
    <property type="match status" value="1"/>
</dbReference>
<proteinExistence type="predicted"/>
<dbReference type="AlphaFoldDB" id="A0A1Y1IBZ9"/>
<dbReference type="InterPro" id="IPR011333">
    <property type="entry name" value="SKP1/BTB/POZ_sf"/>
</dbReference>
<organism evidence="5 6">
    <name type="scientific">Klebsormidium nitens</name>
    <name type="common">Green alga</name>
    <name type="synonym">Ulothrix nitens</name>
    <dbReference type="NCBI Taxonomy" id="105231"/>
    <lineage>
        <taxon>Eukaryota</taxon>
        <taxon>Viridiplantae</taxon>
        <taxon>Streptophyta</taxon>
        <taxon>Klebsormidiophyceae</taxon>
        <taxon>Klebsormidiales</taxon>
        <taxon>Klebsormidiaceae</taxon>
        <taxon>Klebsormidium</taxon>
    </lineage>
</organism>
<feature type="compositionally biased region" description="Polar residues" evidence="3">
    <location>
        <begin position="1"/>
        <end position="11"/>
    </location>
</feature>
<dbReference type="PANTHER" id="PTHR46336:SF3">
    <property type="entry name" value="BTB_POZ DOMAIN-CONTAINING PROTEIN POB1"/>
    <property type="match status" value="1"/>
</dbReference>
<evidence type="ECO:0000256" key="1">
    <source>
        <dbReference type="ARBA" id="ARBA00002668"/>
    </source>
</evidence>
<accession>A0A1Y1IBZ9</accession>
<comment type="function">
    <text evidence="1">May act as a substrate-specific adapter of an E3 ubiquitin-protein ligase complex (CUL3-RBX1-BTB) which mediates the ubiquitination and subsequent proteasomal degradation of target proteins.</text>
</comment>
<dbReference type="EMBL" id="DF237271">
    <property type="protein sequence ID" value="GAQ86949.1"/>
    <property type="molecule type" value="Genomic_DNA"/>
</dbReference>
<evidence type="ECO:0000256" key="2">
    <source>
        <dbReference type="ARBA" id="ARBA00004906"/>
    </source>
</evidence>
<feature type="region of interest" description="Disordered" evidence="3">
    <location>
        <begin position="1"/>
        <end position="20"/>
    </location>
</feature>
<dbReference type="InterPro" id="IPR045890">
    <property type="entry name" value="POB1-like"/>
</dbReference>
<dbReference type="InterPro" id="IPR011705">
    <property type="entry name" value="BACK"/>
</dbReference>
<dbReference type="PROSITE" id="PS50097">
    <property type="entry name" value="BTB"/>
    <property type="match status" value="1"/>
</dbReference>
<name>A0A1Y1IBZ9_KLENI</name>
<dbReference type="SUPFAM" id="SSF54695">
    <property type="entry name" value="POZ domain"/>
    <property type="match status" value="1"/>
</dbReference>
<feature type="compositionally biased region" description="Low complexity" evidence="3">
    <location>
        <begin position="100"/>
        <end position="114"/>
    </location>
</feature>
<gene>
    <name evidence="5" type="ORF">KFL_003220110</name>
</gene>
<sequence length="591" mass="65461">MASSDGGPSSSKPRDSEDPRVFDFLPFYKQQEFCDRIIRLEILQDNTSSPVVNQAVHCTATATCTGKREANGLKMQVNIGDCGDAGERITGRKRPRDLEGAGSAGQSGSASPASDGDDRAGASKSQNDPAAEESHGEGLLEGQEDPQESAKAGESGARGLSEEEMEKHRSPLREAMICMAEGDARESTHGEDEAEEVPISAAVVAAKSDVLRTMMLSRMKESQRDAPIVLKVTQREKAAFLEMLRFIYAGRLSDWLLDPATPVSWLVDLVLAGDKFGVGSLLTSINLVLRQRLDNFAVAEVILAIPDAILSSREEFGELINNARKILVGRFKRVFDWASCSEFLALNQKAVELLLESEELEAADEEQVFRAVMTWLSSNVDEPASKQDVMRSLAPSIRFGRMRGEFLERDVLGMPEMRSVEVEALVREALSFRTWSDEEKLRASATRRFHERRGIAESNIEVMLTVRLADIGNPEASRVVQWAERYWWIKLKVRGDKQPATVGVHLYCSGRRGAPSAQRADRVNVAFYARSWRSGWWALLKKSESCWELSQADDSSLGYGDLFGMSWDEVKSSCYKTCTGEVTVKVKLSRA</sequence>
<keyword evidence="6" id="KW-1185">Reference proteome</keyword>
<dbReference type="Proteomes" id="UP000054558">
    <property type="component" value="Unassembled WGS sequence"/>
</dbReference>